<gene>
    <name evidence="6" type="ORF">E3Q01_03720</name>
    <name evidence="5" type="ORF">E3Q02_03871</name>
    <name evidence="4" type="ORF">E3Q03_03614</name>
    <name evidence="3" type="ORF">E3Q17_03798</name>
    <name evidence="2" type="ORF">E3Q22_03862</name>
</gene>
<dbReference type="Proteomes" id="UP000307169">
    <property type="component" value="Unassembled WGS sequence"/>
</dbReference>
<feature type="compositionally biased region" description="Pro residues" evidence="1">
    <location>
        <begin position="137"/>
        <end position="155"/>
    </location>
</feature>
<comment type="caution">
    <text evidence="5">The sequence shown here is derived from an EMBL/GenBank/DDBJ whole genome shotgun (WGS) entry which is preliminary data.</text>
</comment>
<feature type="region of interest" description="Disordered" evidence="1">
    <location>
        <begin position="104"/>
        <end position="182"/>
    </location>
</feature>
<dbReference type="OrthoDB" id="10544149at2759"/>
<name>A0A4T0LG00_9BASI</name>
<dbReference type="EMBL" id="SPRC01000057">
    <property type="protein sequence ID" value="TIB75756.1"/>
    <property type="molecule type" value="Genomic_DNA"/>
</dbReference>
<evidence type="ECO:0000313" key="6">
    <source>
        <dbReference type="EMBL" id="TIC62867.1"/>
    </source>
</evidence>
<dbReference type="OMA" id="STQHTYK"/>
<reference evidence="7 8" key="1">
    <citation type="submission" date="2019-03" db="EMBL/GenBank/DDBJ databases">
        <title>Sequencing 25 genomes of Wallemia mellicola.</title>
        <authorList>
            <person name="Gostincar C."/>
        </authorList>
    </citation>
    <scope>NUCLEOTIDE SEQUENCE [LARGE SCALE GENOMIC DNA]</scope>
    <source>
        <strain evidence="3 8">EXF-1262</strain>
        <strain evidence="5 9">EXF-1274</strain>
        <strain evidence="4 7">EXF-1277</strain>
        <strain evidence="2 10">EXF-6152</strain>
        <strain evidence="6 11">EXF-757</strain>
    </source>
</reference>
<evidence type="ECO:0000313" key="9">
    <source>
        <dbReference type="Proteomes" id="UP000309601"/>
    </source>
</evidence>
<evidence type="ECO:0000313" key="10">
    <source>
        <dbReference type="Proteomes" id="UP000310685"/>
    </source>
</evidence>
<feature type="region of interest" description="Disordered" evidence="1">
    <location>
        <begin position="200"/>
        <end position="240"/>
    </location>
</feature>
<evidence type="ECO:0000313" key="7">
    <source>
        <dbReference type="Proteomes" id="UP000305362"/>
    </source>
</evidence>
<evidence type="ECO:0000313" key="4">
    <source>
        <dbReference type="EMBL" id="TIC59898.1"/>
    </source>
</evidence>
<dbReference type="EMBL" id="SPRW01000059">
    <property type="protein sequence ID" value="TIC61587.1"/>
    <property type="molecule type" value="Genomic_DNA"/>
</dbReference>
<evidence type="ECO:0000313" key="2">
    <source>
        <dbReference type="EMBL" id="TIB75756.1"/>
    </source>
</evidence>
<evidence type="ECO:0000313" key="11">
    <source>
        <dbReference type="Proteomes" id="UP000310708"/>
    </source>
</evidence>
<dbReference type="AlphaFoldDB" id="A0A4T0LG00"/>
<proteinExistence type="predicted"/>
<protein>
    <submittedName>
        <fullName evidence="5">Uncharacterized protein</fullName>
    </submittedName>
</protein>
<dbReference type="EMBL" id="SPRX01000060">
    <property type="protein sequence ID" value="TIC62867.1"/>
    <property type="molecule type" value="Genomic_DNA"/>
</dbReference>
<feature type="compositionally biased region" description="Low complexity" evidence="1">
    <location>
        <begin position="123"/>
        <end position="136"/>
    </location>
</feature>
<accession>A0A4T0LG00</accession>
<dbReference type="Proteomes" id="UP000310708">
    <property type="component" value="Unassembled WGS sequence"/>
</dbReference>
<dbReference type="EMBL" id="SPRV01000053">
    <property type="protein sequence ID" value="TIC59898.1"/>
    <property type="molecule type" value="Genomic_DNA"/>
</dbReference>
<dbReference type="Proteomes" id="UP000309601">
    <property type="component" value="Unassembled WGS sequence"/>
</dbReference>
<sequence>MKQNDFRNLLREKDKFKNIGKQNGLNLELLNQQKDLKQERNLDNFSSSLNDIDNTDRSSKLNELNTTKRKRNRDDILLELKKSKIDSLNDDNNLDSEVAKYIPPKHEALNSDDDIFNDVGDYNPPSDNDNSSSPSSSPHPSPHPSPRFSPPPSPLPDSVHSFSPSPTPELDDTGRLIGLSSSALPNISQRIEFDKQAEITESRKQRKQVWLAKQGIRKDTGEQQAPLPEKKQTDSQKLNSDYQRINAFLQKK</sequence>
<dbReference type="EMBL" id="SPRH01000062">
    <property type="protein sequence ID" value="TIB96543.1"/>
    <property type="molecule type" value="Genomic_DNA"/>
</dbReference>
<evidence type="ECO:0000313" key="5">
    <source>
        <dbReference type="EMBL" id="TIC61587.1"/>
    </source>
</evidence>
<evidence type="ECO:0000313" key="3">
    <source>
        <dbReference type="EMBL" id="TIB96543.1"/>
    </source>
</evidence>
<dbReference type="Proteomes" id="UP000305362">
    <property type="component" value="Unassembled WGS sequence"/>
</dbReference>
<evidence type="ECO:0000256" key="1">
    <source>
        <dbReference type="SAM" id="MobiDB-lite"/>
    </source>
</evidence>
<dbReference type="Proteomes" id="UP000310685">
    <property type="component" value="Unassembled WGS sequence"/>
</dbReference>
<evidence type="ECO:0000313" key="8">
    <source>
        <dbReference type="Proteomes" id="UP000307169"/>
    </source>
</evidence>
<organism evidence="5 9">
    <name type="scientific">Wallemia mellicola</name>
    <dbReference type="NCBI Taxonomy" id="1708541"/>
    <lineage>
        <taxon>Eukaryota</taxon>
        <taxon>Fungi</taxon>
        <taxon>Dikarya</taxon>
        <taxon>Basidiomycota</taxon>
        <taxon>Wallemiomycotina</taxon>
        <taxon>Wallemiomycetes</taxon>
        <taxon>Wallemiales</taxon>
        <taxon>Wallemiaceae</taxon>
        <taxon>Wallemia</taxon>
    </lineage>
</organism>
<feature type="region of interest" description="Disordered" evidence="1">
    <location>
        <begin position="45"/>
        <end position="66"/>
    </location>
</feature>